<protein>
    <recommendedName>
        <fullName evidence="3">Transmembrane protein</fullName>
    </recommendedName>
</protein>
<keyword evidence="1" id="KW-0812">Transmembrane</keyword>
<evidence type="ECO:0000313" key="2">
    <source>
        <dbReference type="EMBL" id="QFG73898.1"/>
    </source>
</evidence>
<accession>A0A5J6VJC0</accession>
<sequence length="218" mass="25821">MINSNSLYIMEIIFNEIKKRYPNLHTIHPIVYILCTVFIIMICFPPIQKLGTLQQVINTKASICKHFQVMFQQNIQFHYDGIKRNENLQYNTACIVGIYDIFIQCIENNPYVRDFTNYPKNTLKYKSTYRDSITQEQMTKIYRLCGSNYPNIEILPNIKVIPIDESEDLGFTIDIQMDEIEILLNDIKAYITYNKRNQLLKYIAYVLFQPIKVTKVFD</sequence>
<reference evidence="2" key="1">
    <citation type="journal article" date="2019" name="Philos. Trans. R. Soc. Lond., B, Biol. Sci.">
        <title>Targeted metagenomic recovery of four divergent viruses reveals shared and distinctive characteristics of giant viruses of marine eukaryotes.</title>
        <authorList>
            <person name="Needham D.M."/>
            <person name="Poirier C."/>
            <person name="Hehenberger E."/>
            <person name="Jimenez V."/>
            <person name="Swalwell J.E."/>
            <person name="Santoro A.E."/>
            <person name="Worden A.Z."/>
        </authorList>
    </citation>
    <scope>NUCLEOTIDE SEQUENCE</scope>
    <source>
        <strain evidence="2">OPacV-662</strain>
    </source>
</reference>
<keyword evidence="1" id="KW-0472">Membrane</keyword>
<dbReference type="EMBL" id="MN448274">
    <property type="protein sequence ID" value="QFG73898.1"/>
    <property type="molecule type" value="Genomic_DNA"/>
</dbReference>
<evidence type="ECO:0008006" key="3">
    <source>
        <dbReference type="Google" id="ProtNLM"/>
    </source>
</evidence>
<name>A0A5J6VJC0_9VIRU</name>
<proteinExistence type="predicted"/>
<feature type="transmembrane region" description="Helical" evidence="1">
    <location>
        <begin position="27"/>
        <end position="47"/>
    </location>
</feature>
<organism evidence="2">
    <name type="scientific">Megaviridae environmental sample</name>
    <dbReference type="NCBI Taxonomy" id="1737588"/>
    <lineage>
        <taxon>Viruses</taxon>
        <taxon>Varidnaviria</taxon>
        <taxon>Bamfordvirae</taxon>
        <taxon>Nucleocytoviricota</taxon>
        <taxon>Megaviricetes</taxon>
        <taxon>Imitervirales</taxon>
        <taxon>Mimiviridae</taxon>
        <taxon>environmental samples</taxon>
    </lineage>
</organism>
<evidence type="ECO:0000256" key="1">
    <source>
        <dbReference type="SAM" id="Phobius"/>
    </source>
</evidence>
<keyword evidence="1" id="KW-1133">Transmembrane helix</keyword>